<dbReference type="Proteomes" id="UP001218788">
    <property type="component" value="Unassembled WGS sequence"/>
</dbReference>
<evidence type="ECO:0000313" key="2">
    <source>
        <dbReference type="EMBL" id="MDC8832867.1"/>
    </source>
</evidence>
<dbReference type="EMBL" id="JAQQXP010000004">
    <property type="protein sequence ID" value="MDC8832867.1"/>
    <property type="molecule type" value="Genomic_DNA"/>
</dbReference>
<name>A0ABT5L9Q2_9ALTE</name>
<keyword evidence="1" id="KW-0812">Transmembrane</keyword>
<keyword evidence="1" id="KW-1133">Transmembrane helix</keyword>
<sequence>MLNLLLALVLMPVVILAALGSDVTLSALFAGEAVVIAMYFILRKKYKNKPYRTSYRNTGTSKDEECGLDEETTYHMRKHSSMFDDRFL</sequence>
<comment type="caution">
    <text evidence="2">The sequence shown here is derived from an EMBL/GenBank/DDBJ whole genome shotgun (WGS) entry which is preliminary data.</text>
</comment>
<protein>
    <submittedName>
        <fullName evidence="2">Uncharacterized protein</fullName>
    </submittedName>
</protein>
<keyword evidence="1" id="KW-0472">Membrane</keyword>
<reference evidence="2 3" key="1">
    <citation type="submission" date="2022-10" db="EMBL/GenBank/DDBJ databases">
        <title>Alteromonas sp. chi3 Genome sequencing.</title>
        <authorList>
            <person name="Park S."/>
        </authorList>
    </citation>
    <scope>NUCLEOTIDE SEQUENCE [LARGE SCALE GENOMIC DNA]</scope>
    <source>
        <strain evidence="3">chi3</strain>
    </source>
</reference>
<keyword evidence="3" id="KW-1185">Reference proteome</keyword>
<dbReference type="RefSeq" id="WP_273642757.1">
    <property type="nucleotide sequence ID" value="NZ_JAQQXP010000004.1"/>
</dbReference>
<proteinExistence type="predicted"/>
<gene>
    <name evidence="2" type="ORF">OIK42_19105</name>
</gene>
<organism evidence="2 3">
    <name type="scientific">Alteromonas gilva</name>
    <dbReference type="NCBI Taxonomy" id="2987522"/>
    <lineage>
        <taxon>Bacteria</taxon>
        <taxon>Pseudomonadati</taxon>
        <taxon>Pseudomonadota</taxon>
        <taxon>Gammaproteobacteria</taxon>
        <taxon>Alteromonadales</taxon>
        <taxon>Alteromonadaceae</taxon>
        <taxon>Alteromonas/Salinimonas group</taxon>
        <taxon>Alteromonas</taxon>
    </lineage>
</organism>
<feature type="transmembrane region" description="Helical" evidence="1">
    <location>
        <begin position="26"/>
        <end position="42"/>
    </location>
</feature>
<accession>A0ABT5L9Q2</accession>
<evidence type="ECO:0000313" key="3">
    <source>
        <dbReference type="Proteomes" id="UP001218788"/>
    </source>
</evidence>
<evidence type="ECO:0000256" key="1">
    <source>
        <dbReference type="SAM" id="Phobius"/>
    </source>
</evidence>